<feature type="domain" description="FAD-binding PCMH-type" evidence="1">
    <location>
        <begin position="1"/>
        <end position="205"/>
    </location>
</feature>
<dbReference type="InterPro" id="IPR016169">
    <property type="entry name" value="FAD-bd_PCMH_sub2"/>
</dbReference>
<evidence type="ECO:0000313" key="3">
    <source>
        <dbReference type="Proteomes" id="UP000295444"/>
    </source>
</evidence>
<organism evidence="2 3">
    <name type="scientific">Labedaea rhizosphaerae</name>
    <dbReference type="NCBI Taxonomy" id="598644"/>
    <lineage>
        <taxon>Bacteria</taxon>
        <taxon>Bacillati</taxon>
        <taxon>Actinomycetota</taxon>
        <taxon>Actinomycetes</taxon>
        <taxon>Pseudonocardiales</taxon>
        <taxon>Pseudonocardiaceae</taxon>
        <taxon>Labedaea</taxon>
    </lineage>
</organism>
<dbReference type="PANTHER" id="PTHR42659">
    <property type="entry name" value="XANTHINE DEHYDROGENASE SUBUNIT C-RELATED"/>
    <property type="match status" value="1"/>
</dbReference>
<dbReference type="Proteomes" id="UP000295444">
    <property type="component" value="Unassembled WGS sequence"/>
</dbReference>
<evidence type="ECO:0000313" key="2">
    <source>
        <dbReference type="EMBL" id="TDP94936.1"/>
    </source>
</evidence>
<gene>
    <name evidence="2" type="ORF">EV186_105168</name>
</gene>
<reference evidence="2 3" key="1">
    <citation type="submission" date="2019-03" db="EMBL/GenBank/DDBJ databases">
        <title>Genomic Encyclopedia of Type Strains, Phase IV (KMG-IV): sequencing the most valuable type-strain genomes for metagenomic binning, comparative biology and taxonomic classification.</title>
        <authorList>
            <person name="Goeker M."/>
        </authorList>
    </citation>
    <scope>NUCLEOTIDE SEQUENCE [LARGE SCALE GENOMIC DNA]</scope>
    <source>
        <strain evidence="2 3">DSM 45361</strain>
    </source>
</reference>
<dbReference type="InterPro" id="IPR051312">
    <property type="entry name" value="Diverse_Substr_Oxidored"/>
</dbReference>
<dbReference type="InterPro" id="IPR002346">
    <property type="entry name" value="Mopterin_DH_FAD-bd"/>
</dbReference>
<evidence type="ECO:0000259" key="1">
    <source>
        <dbReference type="PROSITE" id="PS51387"/>
    </source>
</evidence>
<dbReference type="Pfam" id="PF00941">
    <property type="entry name" value="FAD_binding_5"/>
    <property type="match status" value="1"/>
</dbReference>
<dbReference type="Gene3D" id="3.30.465.10">
    <property type="match status" value="2"/>
</dbReference>
<dbReference type="RefSeq" id="WP_133852343.1">
    <property type="nucleotide sequence ID" value="NZ_SNXZ01000005.1"/>
</dbReference>
<sequence>MSIEAVTTALTTALAHGGEPRAGGTDVMARRGVGRATGPFVDLGVVPGMRGIEWRPDGSVRIAAMTTVAEVAVELRDAYPALAATAGALATPQIRAVATIGGNLLQRNRCWYYRNPAFSCFQSGGDGCPAREGDHLYSVVIDESPCVAPHPSSMAVALLACDAKVEVHGRDAVPVAELYSDDPSHDHQLAAGEVLLAVVLPPPFATEHGSYHRAIARAHAEWPLVEAVARLELDQDGVITAAGVAVGGVARTPLRLPEVEAALVGAHADEDTLVAAARLAEQRCTPLPGTKYKVTLLVDTVLEVLARASGVPCDIRDHARRAD</sequence>
<dbReference type="PROSITE" id="PS51387">
    <property type="entry name" value="FAD_PCMH"/>
    <property type="match status" value="1"/>
</dbReference>
<dbReference type="GO" id="GO:0071949">
    <property type="term" value="F:FAD binding"/>
    <property type="evidence" value="ECO:0007669"/>
    <property type="project" value="InterPro"/>
</dbReference>
<dbReference type="InterPro" id="IPR005107">
    <property type="entry name" value="CO_DH_flav_C"/>
</dbReference>
<dbReference type="Pfam" id="PF03450">
    <property type="entry name" value="CO_deh_flav_C"/>
    <property type="match status" value="1"/>
</dbReference>
<accession>A0A4R6S7X8</accession>
<dbReference type="Gene3D" id="3.30.390.50">
    <property type="entry name" value="CO dehydrogenase flavoprotein, C-terminal domain"/>
    <property type="match status" value="1"/>
</dbReference>
<dbReference type="SMART" id="SM01092">
    <property type="entry name" value="CO_deh_flav_C"/>
    <property type="match status" value="1"/>
</dbReference>
<dbReference type="InterPro" id="IPR036683">
    <property type="entry name" value="CO_DH_flav_C_dom_sf"/>
</dbReference>
<protein>
    <submittedName>
        <fullName evidence="2">Xanthine dehydrogenase YagS FAD-binding subunit</fullName>
    </submittedName>
</protein>
<dbReference type="SUPFAM" id="SSF56176">
    <property type="entry name" value="FAD-binding/transporter-associated domain-like"/>
    <property type="match status" value="1"/>
</dbReference>
<proteinExistence type="predicted"/>
<dbReference type="SUPFAM" id="SSF55447">
    <property type="entry name" value="CO dehydrogenase flavoprotein C-terminal domain-like"/>
    <property type="match status" value="1"/>
</dbReference>
<dbReference type="OrthoDB" id="9814706at2"/>
<dbReference type="EMBL" id="SNXZ01000005">
    <property type="protein sequence ID" value="TDP94936.1"/>
    <property type="molecule type" value="Genomic_DNA"/>
</dbReference>
<keyword evidence="3" id="KW-1185">Reference proteome</keyword>
<dbReference type="AlphaFoldDB" id="A0A4R6S7X8"/>
<name>A0A4R6S7X8_LABRH</name>
<dbReference type="InterPro" id="IPR016166">
    <property type="entry name" value="FAD-bd_PCMH"/>
</dbReference>
<dbReference type="GO" id="GO:0016491">
    <property type="term" value="F:oxidoreductase activity"/>
    <property type="evidence" value="ECO:0007669"/>
    <property type="project" value="InterPro"/>
</dbReference>
<dbReference type="InterPro" id="IPR036318">
    <property type="entry name" value="FAD-bd_PCMH-like_sf"/>
</dbReference>
<dbReference type="PANTHER" id="PTHR42659:SF1">
    <property type="entry name" value="OXIDOREDUCTASE"/>
    <property type="match status" value="1"/>
</dbReference>
<comment type="caution">
    <text evidence="2">The sequence shown here is derived from an EMBL/GenBank/DDBJ whole genome shotgun (WGS) entry which is preliminary data.</text>
</comment>